<feature type="compositionally biased region" description="Basic and acidic residues" evidence="1">
    <location>
        <begin position="289"/>
        <end position="303"/>
    </location>
</feature>
<protein>
    <recommendedName>
        <fullName evidence="2">SAC3/GANP/THP3 conserved domain-containing protein</fullName>
    </recommendedName>
</protein>
<reference evidence="3" key="1">
    <citation type="submission" date="2020-10" db="EMBL/GenBank/DDBJ databases">
        <authorList>
            <person name="Kikuchi T."/>
        </authorList>
    </citation>
    <scope>NUCLEOTIDE SEQUENCE</scope>
    <source>
        <strain evidence="3">NKZ352</strain>
    </source>
</reference>
<gene>
    <name evidence="3" type="ORF">CAUJ_LOCUS3807</name>
</gene>
<dbReference type="Proteomes" id="UP000835052">
    <property type="component" value="Unassembled WGS sequence"/>
</dbReference>
<dbReference type="OrthoDB" id="199574at2759"/>
<evidence type="ECO:0000313" key="4">
    <source>
        <dbReference type="Proteomes" id="UP000835052"/>
    </source>
</evidence>
<evidence type="ECO:0000313" key="3">
    <source>
        <dbReference type="EMBL" id="CAD6187888.1"/>
    </source>
</evidence>
<keyword evidence="4" id="KW-1185">Reference proteome</keyword>
<feature type="region of interest" description="Disordered" evidence="1">
    <location>
        <begin position="272"/>
        <end position="394"/>
    </location>
</feature>
<dbReference type="PANTHER" id="PTHR12436:SF4">
    <property type="entry name" value="LEUKOCYTE RECEPTOR CLUSTER MEMBER 8"/>
    <property type="match status" value="1"/>
</dbReference>
<sequence>MGDDLLSIPIPGAAPEPTATQIEAWKKAKEELNKMAQSKATPEIATQDHASMYNMFPWLNPSFKAPPTPSGSSFGSYSSQPFNAAGATATPHRPAWNNTASTGAAIGHNYNTMAGGYQSQQYQKKSWQGSNNGWQGSNNGWQGSNNGWQSAGRGQKPWVNKPFVPFHLAGNKASIPSLNNTFVPQQQMNNMGVQNNFSRGPMRGRPPTPEGVKRYTERAFEAANSAEDRQKVQEYLKKRLQPLLDAGTAATVNWEREPLPHERNYELPTMWTPANQLPRGAPANNGSSRKWDRGSAKERRRSDGSASGGVVSPSPERKRSRRDNARRSSTDSDVEILESKVKSKKKSKQEKRAEKAARQSANASKKKTPFREHWKVEEESDAKREERARRFADTISQVSGPRMVTPIVKGKIIRGTCTDIEKAYFRLTAAPDPSQVRPLEVLELSLDNVKEKYKAKSEYRYLSSQLRSIRQDLTVQRIRSMFAVTVYEINARVSLENKDREEFNQCQSQLKLLYSEIENCPNQAEFVSYRLLYYIAMENSIDINSLLAELTPKLQRNDCVQFALKVRSAVASSNYIRLFKLFDEAPKMCPFLMDLFVERERRKALNIICKAYRPSITYVKLSKMLGMEEEELREWFSTDLNVQDAAAIDTLDCQLFSGRPRSTEGPPTCGVFEGGRGRPLVGVNSVDP</sequence>
<dbReference type="GO" id="GO:0005634">
    <property type="term" value="C:nucleus"/>
    <property type="evidence" value="ECO:0007669"/>
    <property type="project" value="TreeGrafter"/>
</dbReference>
<feature type="domain" description="SAC3/GANP/THP3 conserved" evidence="2">
    <location>
        <begin position="424"/>
        <end position="636"/>
    </location>
</feature>
<dbReference type="AlphaFoldDB" id="A0A8S1GZM9"/>
<dbReference type="Gene3D" id="1.25.40.990">
    <property type="match status" value="1"/>
</dbReference>
<dbReference type="InterPro" id="IPR045107">
    <property type="entry name" value="SAC3/GANP/THP3"/>
</dbReference>
<feature type="compositionally biased region" description="Basic and acidic residues" evidence="1">
    <location>
        <begin position="369"/>
        <end position="392"/>
    </location>
</feature>
<proteinExistence type="predicted"/>
<feature type="compositionally biased region" description="Low complexity" evidence="1">
    <location>
        <begin position="121"/>
        <end position="150"/>
    </location>
</feature>
<dbReference type="Pfam" id="PF03399">
    <property type="entry name" value="SAC3_GANP"/>
    <property type="match status" value="1"/>
</dbReference>
<comment type="caution">
    <text evidence="3">The sequence shown here is derived from an EMBL/GenBank/DDBJ whole genome shotgun (WGS) entry which is preliminary data.</text>
</comment>
<feature type="region of interest" description="Disordered" evidence="1">
    <location>
        <begin position="121"/>
        <end position="154"/>
    </location>
</feature>
<accession>A0A8S1GZM9</accession>
<dbReference type="InterPro" id="IPR005062">
    <property type="entry name" value="SAC3/GANP/THP3_conserved"/>
</dbReference>
<evidence type="ECO:0000256" key="1">
    <source>
        <dbReference type="SAM" id="MobiDB-lite"/>
    </source>
</evidence>
<organism evidence="3 4">
    <name type="scientific">Caenorhabditis auriculariae</name>
    <dbReference type="NCBI Taxonomy" id="2777116"/>
    <lineage>
        <taxon>Eukaryota</taxon>
        <taxon>Metazoa</taxon>
        <taxon>Ecdysozoa</taxon>
        <taxon>Nematoda</taxon>
        <taxon>Chromadorea</taxon>
        <taxon>Rhabditida</taxon>
        <taxon>Rhabditina</taxon>
        <taxon>Rhabditomorpha</taxon>
        <taxon>Rhabditoidea</taxon>
        <taxon>Rhabditidae</taxon>
        <taxon>Peloderinae</taxon>
        <taxon>Caenorhabditis</taxon>
    </lineage>
</organism>
<name>A0A8S1GZM9_9PELO</name>
<evidence type="ECO:0000259" key="2">
    <source>
        <dbReference type="Pfam" id="PF03399"/>
    </source>
</evidence>
<dbReference type="EMBL" id="CAJGYM010000007">
    <property type="protein sequence ID" value="CAD6187888.1"/>
    <property type="molecule type" value="Genomic_DNA"/>
</dbReference>
<feature type="compositionally biased region" description="Low complexity" evidence="1">
    <location>
        <begin position="304"/>
        <end position="314"/>
    </location>
</feature>
<dbReference type="PANTHER" id="PTHR12436">
    <property type="entry name" value="80 KDA MCM3-ASSOCIATED PROTEIN"/>
    <property type="match status" value="1"/>
</dbReference>